<dbReference type="Proteomes" id="UP000708298">
    <property type="component" value="Unassembled WGS sequence"/>
</dbReference>
<proteinExistence type="predicted"/>
<organism evidence="1 2">
    <name type="scientific">Acidisoma silvae</name>
    <dbReference type="NCBI Taxonomy" id="2802396"/>
    <lineage>
        <taxon>Bacteria</taxon>
        <taxon>Pseudomonadati</taxon>
        <taxon>Pseudomonadota</taxon>
        <taxon>Alphaproteobacteria</taxon>
        <taxon>Acetobacterales</taxon>
        <taxon>Acidocellaceae</taxon>
        <taxon>Acidisoma</taxon>
    </lineage>
</organism>
<keyword evidence="2" id="KW-1185">Reference proteome</keyword>
<dbReference type="AlphaFoldDB" id="A0A963YW21"/>
<evidence type="ECO:0000313" key="2">
    <source>
        <dbReference type="Proteomes" id="UP000708298"/>
    </source>
</evidence>
<gene>
    <name evidence="1" type="ORF">ASILVAE211_23960</name>
</gene>
<evidence type="ECO:0000313" key="1">
    <source>
        <dbReference type="EMBL" id="MCB8878257.1"/>
    </source>
</evidence>
<accession>A0A963YW21</accession>
<reference evidence="1" key="1">
    <citation type="journal article" date="2021" name="Microorganisms">
        <title>Acidisoma silvae sp. nov. and Acidisomacellulosilytica sp. nov., Two Acidophilic Bacteria Isolated from Decaying Wood, Hydrolyzing Cellulose and Producing Poly-3-hydroxybutyrate.</title>
        <authorList>
            <person name="Mieszkin S."/>
            <person name="Pouder E."/>
            <person name="Uroz S."/>
            <person name="Simon-Colin C."/>
            <person name="Alain K."/>
        </authorList>
    </citation>
    <scope>NUCLEOTIDE SEQUENCE</scope>
    <source>
        <strain evidence="1">HW T2.11</strain>
    </source>
</reference>
<comment type="caution">
    <text evidence="1">The sequence shown here is derived from an EMBL/GenBank/DDBJ whole genome shotgun (WGS) entry which is preliminary data.</text>
</comment>
<protein>
    <submittedName>
        <fullName evidence="1">Uncharacterized protein</fullName>
    </submittedName>
</protein>
<name>A0A963YW21_9PROT</name>
<dbReference type="EMBL" id="JAESVB010000028">
    <property type="protein sequence ID" value="MCB8878257.1"/>
    <property type="molecule type" value="Genomic_DNA"/>
</dbReference>
<reference evidence="1" key="2">
    <citation type="submission" date="2021-01" db="EMBL/GenBank/DDBJ databases">
        <authorList>
            <person name="Mieszkin S."/>
            <person name="Pouder E."/>
            <person name="Alain K."/>
        </authorList>
    </citation>
    <scope>NUCLEOTIDE SEQUENCE</scope>
    <source>
        <strain evidence="1">HW T2.11</strain>
    </source>
</reference>
<sequence length="100" mass="11171">MTDRQDRALALRDHAQRIVDAFGQAMTIGDKRHAVLDAAPWRIAFTSSIGAVPARLSLSIWRVTKVLLVEWNATAPAALDVPNFKQGEWEREFLAWAAKS</sequence>
<dbReference type="RefSeq" id="WP_227323905.1">
    <property type="nucleotide sequence ID" value="NZ_JAESVB010000028.1"/>
</dbReference>